<evidence type="ECO:0000259" key="2">
    <source>
        <dbReference type="Pfam" id="PF24883"/>
    </source>
</evidence>
<keyword evidence="4" id="KW-1185">Reference proteome</keyword>
<dbReference type="SUPFAM" id="SSF52540">
    <property type="entry name" value="P-loop containing nucleoside triphosphate hydrolases"/>
    <property type="match status" value="1"/>
</dbReference>
<evidence type="ECO:0000313" key="3">
    <source>
        <dbReference type="EMBL" id="RQM27482.1"/>
    </source>
</evidence>
<evidence type="ECO:0000256" key="1">
    <source>
        <dbReference type="ARBA" id="ARBA00022737"/>
    </source>
</evidence>
<dbReference type="PANTHER" id="PTHR10039">
    <property type="entry name" value="AMELOGENIN"/>
    <property type="match status" value="1"/>
</dbReference>
<comment type="caution">
    <text evidence="3">The sequence shown here is derived from an EMBL/GenBank/DDBJ whole genome shotgun (WGS) entry which is preliminary data.</text>
</comment>
<dbReference type="Gene3D" id="3.40.50.300">
    <property type="entry name" value="P-loop containing nucleotide triphosphate hydrolases"/>
    <property type="match status" value="1"/>
</dbReference>
<gene>
    <name evidence="3" type="ORF">B5M09_004516</name>
</gene>
<dbReference type="VEuPathDB" id="FungiDB:H257_11773"/>
<accession>A0A425DE01</accession>
<reference evidence="3" key="1">
    <citation type="submission" date="2018-07" db="EMBL/GenBank/DDBJ databases">
        <title>Annotation of Aphanomyces astaci genome assembly.</title>
        <authorList>
            <person name="Studholme D.J."/>
        </authorList>
    </citation>
    <scope>NUCLEOTIDE SEQUENCE [LARGE SCALE GENOMIC DNA]</scope>
    <source>
        <strain evidence="3">Pc</strain>
    </source>
</reference>
<dbReference type="EMBL" id="MZMZ02002059">
    <property type="protein sequence ID" value="RQM27482.1"/>
    <property type="molecule type" value="Genomic_DNA"/>
</dbReference>
<proteinExistence type="predicted"/>
<feature type="domain" description="Nephrocystin 3-like N-terminal" evidence="2">
    <location>
        <begin position="291"/>
        <end position="451"/>
    </location>
</feature>
<dbReference type="AlphaFoldDB" id="A0A425DE01"/>
<name>A0A425DE01_APHAT</name>
<sequence>MVFGSDSYHRIKEMQPQAQQQRACVKCHSAHVLVLEQRQLVVCGSCEYVAPVGQESATTPRLHNATLLIYDRPVLHIFLSCTQHIELHGKPARIFAPRCDWESGIADALTWVKEAQENGRVLLLMTPHALRRPDGYCLNEIARASSLKLNIFPVLVCDSEPPQSISMLPYFDLQSSLPRESPMAASEWDDLVATSMTSIPFQTKVLKLTGLLEAVSVCLNDISAGMASGVGFVPVMVRPCEIPLSICRIQWLDLSDCLTHQLTNNNVVNDVKYAVRLPQISKFTQGFAGREWVMDQLTEWKASSSQTFWITGQIGTGKTAVAASVIQNQPEVRAFHLVSKEDEQTQNHRRCVLSLAYQLTTQLPDYAAFLQQGDQPLEEIVSVSCVAELVHSLLVVPLNAIAQPSTVPLVILIDGLDAFQDSNAVENCFVSSLAAAVRNLPPWVRWVLTSREDPSVMQKLQGLVPQVALDKCGHQTRDDMLKYLQLALVQFVANADKDVPAATLRFIVERSEGLFLYASHIVNALSQKRLTLDKLESFPVGMGGYLRQYFEDQFTALHYESYAHRDFLGSFKSLLYVSDENELKPFHTSVFEWLEDAHAAGRFFVCAAYEHGRLLIGWVTNLLRNGHERIGLWAWNQYDTVLRATTDISNIKCAIYRL</sequence>
<keyword evidence="1" id="KW-0677">Repeat</keyword>
<dbReference type="InterPro" id="IPR027417">
    <property type="entry name" value="P-loop_NTPase"/>
</dbReference>
<dbReference type="InterPro" id="IPR056884">
    <property type="entry name" value="NPHP3-like_N"/>
</dbReference>
<dbReference type="VEuPathDB" id="FungiDB:H257_01934"/>
<protein>
    <recommendedName>
        <fullName evidence="2">Nephrocystin 3-like N-terminal domain-containing protein</fullName>
    </recommendedName>
</protein>
<dbReference type="Proteomes" id="UP000284702">
    <property type="component" value="Unassembled WGS sequence"/>
</dbReference>
<organism evidence="3 4">
    <name type="scientific">Aphanomyces astaci</name>
    <name type="common">Crayfish plague agent</name>
    <dbReference type="NCBI Taxonomy" id="112090"/>
    <lineage>
        <taxon>Eukaryota</taxon>
        <taxon>Sar</taxon>
        <taxon>Stramenopiles</taxon>
        <taxon>Oomycota</taxon>
        <taxon>Saprolegniomycetes</taxon>
        <taxon>Saprolegniales</taxon>
        <taxon>Verrucalvaceae</taxon>
        <taxon>Aphanomyces</taxon>
    </lineage>
</organism>
<evidence type="ECO:0000313" key="4">
    <source>
        <dbReference type="Proteomes" id="UP000284702"/>
    </source>
</evidence>
<dbReference type="Pfam" id="PF24883">
    <property type="entry name" value="NPHP3_N"/>
    <property type="match status" value="1"/>
</dbReference>